<keyword evidence="4" id="KW-1185">Reference proteome</keyword>
<dbReference type="Proteomes" id="UP000269669">
    <property type="component" value="Unassembled WGS sequence"/>
</dbReference>
<feature type="repeat" description="TPR" evidence="1">
    <location>
        <begin position="42"/>
        <end position="75"/>
    </location>
</feature>
<keyword evidence="2" id="KW-0732">Signal</keyword>
<evidence type="ECO:0000313" key="4">
    <source>
        <dbReference type="Proteomes" id="UP000269669"/>
    </source>
</evidence>
<feature type="chain" id="PRO_5019355850" evidence="2">
    <location>
        <begin position="28"/>
        <end position="282"/>
    </location>
</feature>
<protein>
    <submittedName>
        <fullName evidence="3">Tetratricopeptide repeat protein</fullName>
    </submittedName>
</protein>
<dbReference type="SUPFAM" id="SSF48452">
    <property type="entry name" value="TPR-like"/>
    <property type="match status" value="1"/>
</dbReference>
<dbReference type="EMBL" id="RSDW01000001">
    <property type="protein sequence ID" value="RSL17281.1"/>
    <property type="molecule type" value="Genomic_DNA"/>
</dbReference>
<proteinExistence type="predicted"/>
<reference evidence="3 4" key="1">
    <citation type="submission" date="2018-12" db="EMBL/GenBank/DDBJ databases">
        <title>Sequencing of bacterial isolates from soil warming experiment in Harvard Forest, Massachusetts, USA.</title>
        <authorList>
            <person name="Deangelis K."/>
        </authorList>
    </citation>
    <scope>NUCLEOTIDE SEQUENCE [LARGE SCALE GENOMIC DNA]</scope>
    <source>
        <strain evidence="3 4">EB153</strain>
    </source>
</reference>
<accession>A0A428MJY4</accession>
<dbReference type="RefSeq" id="WP_125485785.1">
    <property type="nucleotide sequence ID" value="NZ_RSDW01000001.1"/>
</dbReference>
<name>A0A428MJY4_9BACT</name>
<keyword evidence="1" id="KW-0802">TPR repeat</keyword>
<dbReference type="OrthoDB" id="111238at2"/>
<sequence length="282" mass="30768">MSLSRKRAALGAILIAITLTPTLPAQSIDNQAAQQEPSDSSVEEAITHGVAAFKSGRFADAVRHFKAAVAFDPSSNQARLYLGVSYSYQVVPNLNTPDNLATANNAINILKQIPESAPEHLAALKQVATLYRNTSRFNQAKETELQVLKLEPTDVESQYAIGVIDWTQAYKNAVRILATAYLTDDGNGNTKLNISACQELSGQNSSLVQDGIDHLTHAIDIKPDFEDAMQYLNLTYRRQADLACGDDTKRTEAIALADQWTQKAAFVRQKKQAHSAPTNEAP</sequence>
<dbReference type="Gene3D" id="1.25.40.10">
    <property type="entry name" value="Tetratricopeptide repeat domain"/>
    <property type="match status" value="2"/>
</dbReference>
<feature type="signal peptide" evidence="2">
    <location>
        <begin position="1"/>
        <end position="27"/>
    </location>
</feature>
<dbReference type="PROSITE" id="PS50005">
    <property type="entry name" value="TPR"/>
    <property type="match status" value="1"/>
</dbReference>
<gene>
    <name evidence="3" type="ORF">EDE15_2811</name>
</gene>
<dbReference type="InterPro" id="IPR019734">
    <property type="entry name" value="TPR_rpt"/>
</dbReference>
<comment type="caution">
    <text evidence="3">The sequence shown here is derived from an EMBL/GenBank/DDBJ whole genome shotgun (WGS) entry which is preliminary data.</text>
</comment>
<evidence type="ECO:0000313" key="3">
    <source>
        <dbReference type="EMBL" id="RSL17281.1"/>
    </source>
</evidence>
<dbReference type="InterPro" id="IPR011990">
    <property type="entry name" value="TPR-like_helical_dom_sf"/>
</dbReference>
<organism evidence="3 4">
    <name type="scientific">Edaphobacter aggregans</name>
    <dbReference type="NCBI Taxonomy" id="570835"/>
    <lineage>
        <taxon>Bacteria</taxon>
        <taxon>Pseudomonadati</taxon>
        <taxon>Acidobacteriota</taxon>
        <taxon>Terriglobia</taxon>
        <taxon>Terriglobales</taxon>
        <taxon>Acidobacteriaceae</taxon>
        <taxon>Edaphobacter</taxon>
    </lineage>
</organism>
<dbReference type="AlphaFoldDB" id="A0A428MJY4"/>
<evidence type="ECO:0000256" key="2">
    <source>
        <dbReference type="SAM" id="SignalP"/>
    </source>
</evidence>
<evidence type="ECO:0000256" key="1">
    <source>
        <dbReference type="PROSITE-ProRule" id="PRU00339"/>
    </source>
</evidence>